<dbReference type="EMBL" id="RHLK01000004">
    <property type="protein sequence ID" value="MVO99951.1"/>
    <property type="molecule type" value="Genomic_DNA"/>
</dbReference>
<sequence>MIEKEVVVIGGGQAALAIGYYLQQNDRDFVILDANPRTGDSWRNRYDSLVLFTPRMYCSLPGMPFPGAQDGLPAKDEAADYLEGYAQNFSLPVVSNAEVSLLQKRAEGFYVRSHAGEFRAQQVVVATGPFQHPVIPAFAASLSPDIYQVHSSAYRNPAQLNDGSVLVVGAGNSGAQIAVELAREREVTISSSHRLSFRPLQIWGKSIFWYFNTLGLLQAGPASRRGRWLRRQAEQIYGLELKEEIEAGRVQVKTRALQAEGRTISFEGGSQLVVNNVIWATGFRSDYKWMDIPGALGSNGIPKHEEGVSPVEGMYFVGLPWQSGRGSALLGWVSRDAESVTRHITAATNTKS</sequence>
<dbReference type="Gene3D" id="3.50.50.60">
    <property type="entry name" value="FAD/NAD(P)-binding domain"/>
    <property type="match status" value="1"/>
</dbReference>
<dbReference type="InterPro" id="IPR036188">
    <property type="entry name" value="FAD/NAD-bd_sf"/>
</dbReference>
<comment type="caution">
    <text evidence="2">The sequence shown here is derived from an EMBL/GenBank/DDBJ whole genome shotgun (WGS) entry which is preliminary data.</text>
</comment>
<dbReference type="PRINTS" id="PR00469">
    <property type="entry name" value="PNDRDTASEII"/>
</dbReference>
<dbReference type="GO" id="GO:0050660">
    <property type="term" value="F:flavin adenine dinucleotide binding"/>
    <property type="evidence" value="ECO:0007669"/>
    <property type="project" value="TreeGrafter"/>
</dbReference>
<dbReference type="Pfam" id="PF13738">
    <property type="entry name" value="Pyr_redox_3"/>
    <property type="match status" value="1"/>
</dbReference>
<dbReference type="GO" id="GO:0004497">
    <property type="term" value="F:monooxygenase activity"/>
    <property type="evidence" value="ECO:0007669"/>
    <property type="project" value="UniProtKB-KW"/>
</dbReference>
<dbReference type="RefSeq" id="WP_157335308.1">
    <property type="nucleotide sequence ID" value="NZ_RHLK01000004.1"/>
</dbReference>
<protein>
    <submittedName>
        <fullName evidence="2">SidA/IucD/PvdA family monooxygenase</fullName>
    </submittedName>
</protein>
<dbReference type="AlphaFoldDB" id="A0A7X3FHY1"/>
<evidence type="ECO:0000256" key="1">
    <source>
        <dbReference type="ARBA" id="ARBA00023002"/>
    </source>
</evidence>
<dbReference type="PANTHER" id="PTHR43539">
    <property type="entry name" value="FLAVIN-BINDING MONOOXYGENASE-LIKE PROTEIN (AFU_ORTHOLOGUE AFUA_4G09220)"/>
    <property type="match status" value="1"/>
</dbReference>
<dbReference type="OrthoDB" id="9778740at2"/>
<accession>A0A7X3FHY1</accession>
<reference evidence="2 3" key="1">
    <citation type="journal article" date="2019" name="Microorganisms">
        <title>Paenibacillus lutrae sp. nov., A Chitinolytic Species Isolated from A River Otter in Castril Natural Park, Granada, Spain.</title>
        <authorList>
            <person name="Rodriguez M."/>
            <person name="Reina J.C."/>
            <person name="Bejar V."/>
            <person name="Llamas I."/>
        </authorList>
    </citation>
    <scope>NUCLEOTIDE SEQUENCE [LARGE SCALE GENOMIC DNA]</scope>
    <source>
        <strain evidence="2 3">N10</strain>
    </source>
</reference>
<keyword evidence="2" id="KW-0503">Monooxygenase</keyword>
<keyword evidence="3" id="KW-1185">Reference proteome</keyword>
<gene>
    <name evidence="2" type="ORF">EDM21_10475</name>
</gene>
<proteinExistence type="predicted"/>
<dbReference type="PRINTS" id="PR00368">
    <property type="entry name" value="FADPNR"/>
</dbReference>
<dbReference type="SUPFAM" id="SSF51905">
    <property type="entry name" value="FAD/NAD(P)-binding domain"/>
    <property type="match status" value="2"/>
</dbReference>
<dbReference type="Proteomes" id="UP000490800">
    <property type="component" value="Unassembled WGS sequence"/>
</dbReference>
<keyword evidence="1" id="KW-0560">Oxidoreductase</keyword>
<dbReference type="PANTHER" id="PTHR43539:SF78">
    <property type="entry name" value="FLAVIN-CONTAINING MONOOXYGENASE"/>
    <property type="match status" value="1"/>
</dbReference>
<name>A0A7X3FHY1_9BACL</name>
<evidence type="ECO:0000313" key="2">
    <source>
        <dbReference type="EMBL" id="MVO99951.1"/>
    </source>
</evidence>
<organism evidence="2 3">
    <name type="scientific">Paenibacillus lutrae</name>
    <dbReference type="NCBI Taxonomy" id="2078573"/>
    <lineage>
        <taxon>Bacteria</taxon>
        <taxon>Bacillati</taxon>
        <taxon>Bacillota</taxon>
        <taxon>Bacilli</taxon>
        <taxon>Bacillales</taxon>
        <taxon>Paenibacillaceae</taxon>
        <taxon>Paenibacillus</taxon>
    </lineage>
</organism>
<dbReference type="InterPro" id="IPR050982">
    <property type="entry name" value="Auxin_biosynth/cation_transpt"/>
</dbReference>
<evidence type="ECO:0000313" key="3">
    <source>
        <dbReference type="Proteomes" id="UP000490800"/>
    </source>
</evidence>